<dbReference type="KEGG" id="acaf:CA12_06120"/>
<proteinExistence type="predicted"/>
<name>A0A517P578_9PLAN</name>
<reference evidence="3 4" key="1">
    <citation type="submission" date="2019-02" db="EMBL/GenBank/DDBJ databases">
        <title>Deep-cultivation of Planctomycetes and their phenomic and genomic characterization uncovers novel biology.</title>
        <authorList>
            <person name="Wiegand S."/>
            <person name="Jogler M."/>
            <person name="Boedeker C."/>
            <person name="Pinto D."/>
            <person name="Vollmers J."/>
            <person name="Rivas-Marin E."/>
            <person name="Kohn T."/>
            <person name="Peeters S.H."/>
            <person name="Heuer A."/>
            <person name="Rast P."/>
            <person name="Oberbeckmann S."/>
            <person name="Bunk B."/>
            <person name="Jeske O."/>
            <person name="Meyerdierks A."/>
            <person name="Storesund J.E."/>
            <person name="Kallscheuer N."/>
            <person name="Luecker S."/>
            <person name="Lage O.M."/>
            <person name="Pohl T."/>
            <person name="Merkel B.J."/>
            <person name="Hornburger P."/>
            <person name="Mueller R.-W."/>
            <person name="Bruemmer F."/>
            <person name="Labrenz M."/>
            <person name="Spormann A.M."/>
            <person name="Op den Camp H."/>
            <person name="Overmann J."/>
            <person name="Amann R."/>
            <person name="Jetten M.S.M."/>
            <person name="Mascher T."/>
            <person name="Medema M.H."/>
            <person name="Devos D.P."/>
            <person name="Kaster A.-K."/>
            <person name="Ovreas L."/>
            <person name="Rohde M."/>
            <person name="Galperin M.Y."/>
            <person name="Jogler C."/>
        </authorList>
    </citation>
    <scope>NUCLEOTIDE SEQUENCE [LARGE SCALE GENOMIC DNA]</scope>
    <source>
        <strain evidence="3 4">CA12</strain>
    </source>
</reference>
<keyword evidence="4" id="KW-1185">Reference proteome</keyword>
<organism evidence="3 4">
    <name type="scientific">Alienimonas californiensis</name>
    <dbReference type="NCBI Taxonomy" id="2527989"/>
    <lineage>
        <taxon>Bacteria</taxon>
        <taxon>Pseudomonadati</taxon>
        <taxon>Planctomycetota</taxon>
        <taxon>Planctomycetia</taxon>
        <taxon>Planctomycetales</taxon>
        <taxon>Planctomycetaceae</taxon>
        <taxon>Alienimonas</taxon>
    </lineage>
</organism>
<sequence precursor="true">MRSFAKLFTVAAAAGCVGLLTAAAPAPVAPVALDHHEEGASKNIVETAQAAGSFKTLLTAAKEAGLAEALSAKDANLTVFAPTDEAFAKLPEGALEGLLKDKEALKSVLLYHVVKGKVKAEDVVGLDGQKVETLSGKKVNVKVKDGVVMLNKSKVVKADVMASNGVIHVIDTVLMPPKGKAKDAK</sequence>
<dbReference type="Gene3D" id="2.30.180.10">
    <property type="entry name" value="FAS1 domain"/>
    <property type="match status" value="1"/>
</dbReference>
<dbReference type="FunFam" id="2.30.180.10:FF:000019">
    <property type="entry name" value="Cell surface lipoprotein"/>
    <property type="match status" value="1"/>
</dbReference>
<feature type="signal peptide" evidence="1">
    <location>
        <begin position="1"/>
        <end position="22"/>
    </location>
</feature>
<dbReference type="InterPro" id="IPR036378">
    <property type="entry name" value="FAS1_dom_sf"/>
</dbReference>
<accession>A0A517P578</accession>
<dbReference type="PROSITE" id="PS50213">
    <property type="entry name" value="FAS1"/>
    <property type="match status" value="1"/>
</dbReference>
<dbReference type="OrthoDB" id="9800666at2"/>
<feature type="chain" id="PRO_5022156982" evidence="1">
    <location>
        <begin position="23"/>
        <end position="185"/>
    </location>
</feature>
<protein>
    <submittedName>
        <fullName evidence="3">Immunogenic protein MPT70</fullName>
    </submittedName>
</protein>
<evidence type="ECO:0000313" key="4">
    <source>
        <dbReference type="Proteomes" id="UP000318741"/>
    </source>
</evidence>
<dbReference type="InterPro" id="IPR000782">
    <property type="entry name" value="FAS1_domain"/>
</dbReference>
<dbReference type="SUPFAM" id="SSF82153">
    <property type="entry name" value="FAS1 domain"/>
    <property type="match status" value="1"/>
</dbReference>
<keyword evidence="1" id="KW-0732">Signal</keyword>
<dbReference type="SMART" id="SM00554">
    <property type="entry name" value="FAS1"/>
    <property type="match status" value="1"/>
</dbReference>
<dbReference type="RefSeq" id="WP_145357423.1">
    <property type="nucleotide sequence ID" value="NZ_CP036265.1"/>
</dbReference>
<dbReference type="PANTHER" id="PTHR10900:SF77">
    <property type="entry name" value="FI19380P1"/>
    <property type="match status" value="1"/>
</dbReference>
<dbReference type="AlphaFoldDB" id="A0A517P578"/>
<dbReference type="Pfam" id="PF02469">
    <property type="entry name" value="Fasciclin"/>
    <property type="match status" value="1"/>
</dbReference>
<dbReference type="EMBL" id="CP036265">
    <property type="protein sequence ID" value="QDT14537.1"/>
    <property type="molecule type" value="Genomic_DNA"/>
</dbReference>
<evidence type="ECO:0000259" key="2">
    <source>
        <dbReference type="PROSITE" id="PS50213"/>
    </source>
</evidence>
<evidence type="ECO:0000256" key="1">
    <source>
        <dbReference type="SAM" id="SignalP"/>
    </source>
</evidence>
<gene>
    <name evidence="3" type="ORF">CA12_06120</name>
</gene>
<dbReference type="Proteomes" id="UP000318741">
    <property type="component" value="Chromosome"/>
</dbReference>
<dbReference type="PANTHER" id="PTHR10900">
    <property type="entry name" value="PERIOSTIN-RELATED"/>
    <property type="match status" value="1"/>
</dbReference>
<dbReference type="GO" id="GO:0005615">
    <property type="term" value="C:extracellular space"/>
    <property type="evidence" value="ECO:0007669"/>
    <property type="project" value="TreeGrafter"/>
</dbReference>
<dbReference type="InterPro" id="IPR050904">
    <property type="entry name" value="Adhesion/Biosynth-related"/>
</dbReference>
<feature type="domain" description="FAS1" evidence="2">
    <location>
        <begin position="41"/>
        <end position="174"/>
    </location>
</feature>
<evidence type="ECO:0000313" key="3">
    <source>
        <dbReference type="EMBL" id="QDT14537.1"/>
    </source>
</evidence>